<dbReference type="InterPro" id="IPR020084">
    <property type="entry name" value="NUDIX_hydrolase_CS"/>
</dbReference>
<evidence type="ECO:0000313" key="4">
    <source>
        <dbReference type="Proteomes" id="UP000231434"/>
    </source>
</evidence>
<evidence type="ECO:0000256" key="1">
    <source>
        <dbReference type="ARBA" id="ARBA00022801"/>
    </source>
</evidence>
<keyword evidence="1 3" id="KW-0378">Hydrolase</keyword>
<dbReference type="PANTHER" id="PTHR21340">
    <property type="entry name" value="DIADENOSINE 5,5-P1,P4-TETRAPHOSPHATE PYROPHOSPHOHYDROLASE MUTT"/>
    <property type="match status" value="1"/>
</dbReference>
<name>A0A2M8KJZ6_9BACT</name>
<gene>
    <name evidence="3" type="ORF">COU86_05455</name>
</gene>
<dbReference type="SUPFAM" id="SSF55811">
    <property type="entry name" value="Nudix"/>
    <property type="match status" value="1"/>
</dbReference>
<dbReference type="GO" id="GO:0006754">
    <property type="term" value="P:ATP biosynthetic process"/>
    <property type="evidence" value="ECO:0007669"/>
    <property type="project" value="TreeGrafter"/>
</dbReference>
<accession>A0A2M8KJZ6</accession>
<sequence>MKVIYQTSAGGIVYKKIRNSKFEIRNYLWLICQHSQHKGWVFPKGLVGDKDLTESLETAALREVEEEGGVKTKIVNNKPIKTFYSYRFGDCLIKKTVYYFLMKYVSGNPSNHDWEMSEAKFVSKEEIEKTLTYSSDKHAFQEAQY</sequence>
<dbReference type="Pfam" id="PF00293">
    <property type="entry name" value="NUDIX"/>
    <property type="match status" value="1"/>
</dbReference>
<dbReference type="PROSITE" id="PS51462">
    <property type="entry name" value="NUDIX"/>
    <property type="match status" value="1"/>
</dbReference>
<evidence type="ECO:0000313" key="3">
    <source>
        <dbReference type="EMBL" id="PJE60238.1"/>
    </source>
</evidence>
<dbReference type="GO" id="GO:0006167">
    <property type="term" value="P:AMP biosynthetic process"/>
    <property type="evidence" value="ECO:0007669"/>
    <property type="project" value="TreeGrafter"/>
</dbReference>
<dbReference type="Gene3D" id="3.90.79.10">
    <property type="entry name" value="Nucleoside Triphosphate Pyrophosphohydrolase"/>
    <property type="match status" value="1"/>
</dbReference>
<dbReference type="PROSITE" id="PS00893">
    <property type="entry name" value="NUDIX_BOX"/>
    <property type="match status" value="1"/>
</dbReference>
<dbReference type="InterPro" id="IPR051325">
    <property type="entry name" value="Nudix_hydrolase_domain"/>
</dbReference>
<dbReference type="GO" id="GO:0004081">
    <property type="term" value="F:bis(5'-nucleosyl)-tetraphosphatase (asymmetrical) activity"/>
    <property type="evidence" value="ECO:0007669"/>
    <property type="project" value="TreeGrafter"/>
</dbReference>
<protein>
    <submittedName>
        <fullName evidence="3">NUDIX hydrolase</fullName>
    </submittedName>
</protein>
<feature type="domain" description="Nudix hydrolase" evidence="2">
    <location>
        <begin position="4"/>
        <end position="145"/>
    </location>
</feature>
<dbReference type="InterPro" id="IPR000086">
    <property type="entry name" value="NUDIX_hydrolase_dom"/>
</dbReference>
<organism evidence="3 4">
    <name type="scientific">Candidatus Roizmanbacteria bacterium CG10_big_fil_rev_8_21_14_0_10_36_26</name>
    <dbReference type="NCBI Taxonomy" id="1974851"/>
    <lineage>
        <taxon>Bacteria</taxon>
        <taxon>Candidatus Roizmaniibacteriota</taxon>
    </lineage>
</organism>
<comment type="caution">
    <text evidence="3">The sequence shown here is derived from an EMBL/GenBank/DDBJ whole genome shotgun (WGS) entry which is preliminary data.</text>
</comment>
<dbReference type="PANTHER" id="PTHR21340:SF0">
    <property type="entry name" value="BIS(5'-NUCLEOSYL)-TETRAPHOSPHATASE [ASYMMETRICAL]"/>
    <property type="match status" value="1"/>
</dbReference>
<dbReference type="Proteomes" id="UP000231434">
    <property type="component" value="Unassembled WGS sequence"/>
</dbReference>
<evidence type="ECO:0000259" key="2">
    <source>
        <dbReference type="PROSITE" id="PS51462"/>
    </source>
</evidence>
<reference evidence="4" key="1">
    <citation type="submission" date="2017-09" db="EMBL/GenBank/DDBJ databases">
        <title>Depth-based differentiation of microbial function through sediment-hosted aquifers and enrichment of novel symbionts in the deep terrestrial subsurface.</title>
        <authorList>
            <person name="Probst A.J."/>
            <person name="Ladd B."/>
            <person name="Jarett J.K."/>
            <person name="Geller-Mcgrath D.E."/>
            <person name="Sieber C.M.K."/>
            <person name="Emerson J.B."/>
            <person name="Anantharaman K."/>
            <person name="Thomas B.C."/>
            <person name="Malmstrom R."/>
            <person name="Stieglmeier M."/>
            <person name="Klingl A."/>
            <person name="Woyke T."/>
            <person name="Ryan C.M."/>
            <person name="Banfield J.F."/>
        </authorList>
    </citation>
    <scope>NUCLEOTIDE SEQUENCE [LARGE SCALE GENOMIC DNA]</scope>
</reference>
<proteinExistence type="predicted"/>
<dbReference type="InterPro" id="IPR015797">
    <property type="entry name" value="NUDIX_hydrolase-like_dom_sf"/>
</dbReference>
<dbReference type="AlphaFoldDB" id="A0A2M8KJZ6"/>
<dbReference type="EMBL" id="PFEB01000052">
    <property type="protein sequence ID" value="PJE60238.1"/>
    <property type="molecule type" value="Genomic_DNA"/>
</dbReference>